<dbReference type="PIRSF" id="PIRSF001296">
    <property type="entry name" value="K_ATPase_KdpC"/>
    <property type="match status" value="1"/>
</dbReference>
<dbReference type="PANTHER" id="PTHR30042:SF2">
    <property type="entry name" value="POTASSIUM-TRANSPORTING ATPASE KDPC SUBUNIT"/>
    <property type="match status" value="1"/>
</dbReference>
<keyword evidence="9 11" id="KW-0406">Ion transport</keyword>
<evidence type="ECO:0000256" key="6">
    <source>
        <dbReference type="ARBA" id="ARBA00022840"/>
    </source>
</evidence>
<comment type="function">
    <text evidence="11">Part of the high-affinity ATP-driven potassium transport (or Kdp) system, which catalyzes the hydrolysis of ATP coupled with the electrogenic transport of potassium into the cytoplasm. This subunit acts as a catalytic chaperone that increases the ATP-binding affinity of the ATP-hydrolyzing subunit KdpB by the formation of a transient KdpB/KdpC/ATP ternary complex.</text>
</comment>
<dbReference type="AlphaFoldDB" id="A0A4R8WI88"/>
<evidence type="ECO:0000313" key="14">
    <source>
        <dbReference type="Proteomes" id="UP000297643"/>
    </source>
</evidence>
<keyword evidence="8 11" id="KW-1133">Transmembrane helix</keyword>
<keyword evidence="6 11" id="KW-0067">ATP-binding</keyword>
<dbReference type="HAMAP" id="MF_00276">
    <property type="entry name" value="KdpC"/>
    <property type="match status" value="1"/>
</dbReference>
<organism evidence="13 14">
    <name type="scientific">Cryobacterium mannosilyticum</name>
    <dbReference type="NCBI Taxonomy" id="1259190"/>
    <lineage>
        <taxon>Bacteria</taxon>
        <taxon>Bacillati</taxon>
        <taxon>Actinomycetota</taxon>
        <taxon>Actinomycetes</taxon>
        <taxon>Micrococcales</taxon>
        <taxon>Microbacteriaceae</taxon>
        <taxon>Cryobacterium</taxon>
    </lineage>
</organism>
<name>A0A4R8WI88_9MICO</name>
<keyword evidence="10 11" id="KW-0472">Membrane</keyword>
<comment type="subcellular location">
    <subcellularLocation>
        <location evidence="11">Cell membrane</location>
        <topology evidence="11">Single-pass membrane protein</topology>
    </subcellularLocation>
</comment>
<keyword evidence="1 11" id="KW-0813">Transport</keyword>
<protein>
    <recommendedName>
        <fullName evidence="11">Potassium-transporting ATPase KdpC subunit</fullName>
    </recommendedName>
    <alternativeName>
        <fullName evidence="11">ATP phosphohydrolase [potassium-transporting] C chain</fullName>
    </alternativeName>
    <alternativeName>
        <fullName evidence="11">Potassium-binding and translocating subunit C</fullName>
    </alternativeName>
    <alternativeName>
        <fullName evidence="11">Potassium-translocating ATPase C chain</fullName>
    </alternativeName>
</protein>
<evidence type="ECO:0000256" key="7">
    <source>
        <dbReference type="ARBA" id="ARBA00022958"/>
    </source>
</evidence>
<comment type="similarity">
    <text evidence="11">Belongs to the KdpC family.</text>
</comment>
<feature type="transmembrane region" description="Helical" evidence="11">
    <location>
        <begin position="12"/>
        <end position="32"/>
    </location>
</feature>
<evidence type="ECO:0000256" key="11">
    <source>
        <dbReference type="HAMAP-Rule" id="MF_00276"/>
    </source>
</evidence>
<proteinExistence type="inferred from homology"/>
<comment type="subunit">
    <text evidence="11">The system is composed of three essential subunits: KdpA, KdpB and KdpC.</text>
</comment>
<dbReference type="PANTHER" id="PTHR30042">
    <property type="entry name" value="POTASSIUM-TRANSPORTING ATPASE C CHAIN"/>
    <property type="match status" value="1"/>
</dbReference>
<evidence type="ECO:0000256" key="1">
    <source>
        <dbReference type="ARBA" id="ARBA00022448"/>
    </source>
</evidence>
<evidence type="ECO:0000256" key="4">
    <source>
        <dbReference type="ARBA" id="ARBA00022692"/>
    </source>
</evidence>
<evidence type="ECO:0000256" key="8">
    <source>
        <dbReference type="ARBA" id="ARBA00022989"/>
    </source>
</evidence>
<dbReference type="EMBL" id="SOFM01000007">
    <property type="protein sequence ID" value="TFC07243.1"/>
    <property type="molecule type" value="Genomic_DNA"/>
</dbReference>
<comment type="caution">
    <text evidence="13">The sequence shown here is derived from an EMBL/GenBank/DDBJ whole genome shotgun (WGS) entry which is preliminary data.</text>
</comment>
<evidence type="ECO:0000256" key="12">
    <source>
        <dbReference type="SAM" id="MobiDB-lite"/>
    </source>
</evidence>
<evidence type="ECO:0000256" key="9">
    <source>
        <dbReference type="ARBA" id="ARBA00023065"/>
    </source>
</evidence>
<evidence type="ECO:0000256" key="10">
    <source>
        <dbReference type="ARBA" id="ARBA00023136"/>
    </source>
</evidence>
<dbReference type="GO" id="GO:0005524">
    <property type="term" value="F:ATP binding"/>
    <property type="evidence" value="ECO:0007669"/>
    <property type="project" value="UniProtKB-UniRule"/>
</dbReference>
<evidence type="ECO:0000256" key="2">
    <source>
        <dbReference type="ARBA" id="ARBA00022475"/>
    </source>
</evidence>
<dbReference type="Proteomes" id="UP000297643">
    <property type="component" value="Unassembled WGS sequence"/>
</dbReference>
<dbReference type="RefSeq" id="WP_134506345.1">
    <property type="nucleotide sequence ID" value="NZ_SOFM01000007.1"/>
</dbReference>
<dbReference type="Pfam" id="PF02669">
    <property type="entry name" value="KdpC"/>
    <property type="match status" value="1"/>
</dbReference>
<evidence type="ECO:0000256" key="3">
    <source>
        <dbReference type="ARBA" id="ARBA00022538"/>
    </source>
</evidence>
<dbReference type="GO" id="GO:0005886">
    <property type="term" value="C:plasma membrane"/>
    <property type="evidence" value="ECO:0007669"/>
    <property type="project" value="UniProtKB-SubCell"/>
</dbReference>
<dbReference type="NCBIfam" id="NF001454">
    <property type="entry name" value="PRK00315.1"/>
    <property type="match status" value="1"/>
</dbReference>
<accession>A0A4R8WI88</accession>
<gene>
    <name evidence="11 13" type="primary">kdpC</name>
    <name evidence="13" type="ORF">E3O32_01570</name>
</gene>
<keyword evidence="5 11" id="KW-0547">Nucleotide-binding</keyword>
<keyword evidence="7 11" id="KW-0630">Potassium</keyword>
<keyword evidence="3 11" id="KW-0633">Potassium transport</keyword>
<keyword evidence="4 11" id="KW-0812">Transmembrane</keyword>
<evidence type="ECO:0000313" key="13">
    <source>
        <dbReference type="EMBL" id="TFC07243.1"/>
    </source>
</evidence>
<dbReference type="GO" id="GO:0008556">
    <property type="term" value="F:P-type potassium transmembrane transporter activity"/>
    <property type="evidence" value="ECO:0007669"/>
    <property type="project" value="InterPro"/>
</dbReference>
<sequence>MASPRTNTRHFGVALRAMIVLTVALGLAYPLVVTAIGQTAIPGQANGSLLRQGGHVVGSALIGQSFTDSTGAPHPGWFQPRPSAAGTGYDAAASGGSNQGPENPALVSEIVRQKRAIADFNAVAPDRIPADALTRSASGLDPDISPAYAWLQVTRVAAARHVAVAEVRRLVESRIAARELGYLGEPTVNVLELNLALAGLKG</sequence>
<reference evidence="13 14" key="1">
    <citation type="submission" date="2019-03" db="EMBL/GenBank/DDBJ databases">
        <title>Genomics of glacier-inhabiting Cryobacterium strains.</title>
        <authorList>
            <person name="Liu Q."/>
            <person name="Xin Y.-H."/>
        </authorList>
    </citation>
    <scope>NUCLEOTIDE SEQUENCE [LARGE SCALE GENOMIC DNA]</scope>
    <source>
        <strain evidence="13 14">RHLT2-21</strain>
    </source>
</reference>
<keyword evidence="14" id="KW-1185">Reference proteome</keyword>
<dbReference type="NCBIfam" id="TIGR00681">
    <property type="entry name" value="kdpC"/>
    <property type="match status" value="1"/>
</dbReference>
<evidence type="ECO:0000256" key="5">
    <source>
        <dbReference type="ARBA" id="ARBA00022741"/>
    </source>
</evidence>
<keyword evidence="2 11" id="KW-1003">Cell membrane</keyword>
<dbReference type="InterPro" id="IPR003820">
    <property type="entry name" value="KdpC"/>
</dbReference>
<feature type="region of interest" description="Disordered" evidence="12">
    <location>
        <begin position="71"/>
        <end position="101"/>
    </location>
</feature>